<dbReference type="InterPro" id="IPR000591">
    <property type="entry name" value="DEP_dom"/>
</dbReference>
<feature type="region of interest" description="Disordered" evidence="1">
    <location>
        <begin position="472"/>
        <end position="515"/>
    </location>
</feature>
<dbReference type="InterPro" id="IPR055213">
    <property type="entry name" value="IML1_double_psi_beta_barrel"/>
</dbReference>
<dbReference type="Pfam" id="PF23013">
    <property type="entry name" value="IML1_N"/>
    <property type="match status" value="1"/>
</dbReference>
<dbReference type="Pfam" id="PF19418">
    <property type="entry name" value="DEPDC5_CTD"/>
    <property type="match status" value="1"/>
</dbReference>
<feature type="region of interest" description="Disordered" evidence="1">
    <location>
        <begin position="435"/>
        <end position="455"/>
    </location>
</feature>
<dbReference type="GO" id="GO:0035556">
    <property type="term" value="P:intracellular signal transduction"/>
    <property type="evidence" value="ECO:0007669"/>
    <property type="project" value="InterPro"/>
</dbReference>
<proteinExistence type="predicted"/>
<dbReference type="GO" id="GO:1990130">
    <property type="term" value="C:GATOR1 complex"/>
    <property type="evidence" value="ECO:0007669"/>
    <property type="project" value="TreeGrafter"/>
</dbReference>
<dbReference type="GO" id="GO:1904262">
    <property type="term" value="P:negative regulation of TORC1 signaling"/>
    <property type="evidence" value="ECO:0007669"/>
    <property type="project" value="TreeGrafter"/>
</dbReference>
<feature type="compositionally biased region" description="Polar residues" evidence="1">
    <location>
        <begin position="546"/>
        <end position="559"/>
    </location>
</feature>
<feature type="compositionally biased region" description="Polar residues" evidence="1">
    <location>
        <begin position="472"/>
        <end position="487"/>
    </location>
</feature>
<dbReference type="InterPro" id="IPR045838">
    <property type="entry name" value="DEPDC5_CTD"/>
</dbReference>
<feature type="region of interest" description="Disordered" evidence="1">
    <location>
        <begin position="540"/>
        <end position="595"/>
    </location>
</feature>
<dbReference type="PANTHER" id="PTHR13179:SF8">
    <property type="entry name" value="GATOR COMPLEX PROTEIN DEPDC5"/>
    <property type="match status" value="1"/>
</dbReference>
<feature type="region of interest" description="Disordered" evidence="1">
    <location>
        <begin position="688"/>
        <end position="722"/>
    </location>
</feature>
<feature type="region of interest" description="Disordered" evidence="1">
    <location>
        <begin position="1046"/>
        <end position="1078"/>
    </location>
</feature>
<dbReference type="PROSITE" id="PS50186">
    <property type="entry name" value="DEP"/>
    <property type="match status" value="1"/>
</dbReference>
<dbReference type="PANTHER" id="PTHR13179">
    <property type="entry name" value="DEP DOMAIN CONTAINING PROTEIN 5"/>
    <property type="match status" value="1"/>
</dbReference>
<evidence type="ECO:0000256" key="1">
    <source>
        <dbReference type="SAM" id="MobiDB-lite"/>
    </source>
</evidence>
<evidence type="ECO:0000259" key="2">
    <source>
        <dbReference type="PROSITE" id="PS50186"/>
    </source>
</evidence>
<gene>
    <name evidence="3" type="primary">Depdc5</name>
    <name evidence="3" type="ORF">TNCT_573853</name>
</gene>
<reference evidence="3" key="1">
    <citation type="submission" date="2020-07" db="EMBL/GenBank/DDBJ databases">
        <title>Multicomponent nature underlies the extraordinary mechanical properties of spider dragline silk.</title>
        <authorList>
            <person name="Kono N."/>
            <person name="Nakamura H."/>
            <person name="Mori M."/>
            <person name="Yoshida Y."/>
            <person name="Ohtoshi R."/>
            <person name="Malay A.D."/>
            <person name="Moran D.A.P."/>
            <person name="Tomita M."/>
            <person name="Numata K."/>
            <person name="Arakawa K."/>
        </authorList>
    </citation>
    <scope>NUCLEOTIDE SEQUENCE</scope>
</reference>
<dbReference type="Proteomes" id="UP000887116">
    <property type="component" value="Unassembled WGS sequence"/>
</dbReference>
<comment type="caution">
    <text evidence="3">The sequence shown here is derived from an EMBL/GenBank/DDBJ whole genome shotgun (WGS) entry which is preliminary data.</text>
</comment>
<dbReference type="InterPro" id="IPR036388">
    <property type="entry name" value="WH-like_DNA-bd_sf"/>
</dbReference>
<dbReference type="InterPro" id="IPR036390">
    <property type="entry name" value="WH_DNA-bd_sf"/>
</dbReference>
<dbReference type="GO" id="GO:0010508">
    <property type="term" value="P:positive regulation of autophagy"/>
    <property type="evidence" value="ECO:0007669"/>
    <property type="project" value="TreeGrafter"/>
</dbReference>
<feature type="compositionally biased region" description="Polar residues" evidence="1">
    <location>
        <begin position="711"/>
        <end position="722"/>
    </location>
</feature>
<feature type="compositionally biased region" description="Basic and acidic residues" evidence="1">
    <location>
        <begin position="1046"/>
        <end position="1057"/>
    </location>
</feature>
<evidence type="ECO:0000313" key="4">
    <source>
        <dbReference type="Proteomes" id="UP000887116"/>
    </source>
</evidence>
<dbReference type="InterPro" id="IPR027244">
    <property type="entry name" value="IML1"/>
</dbReference>
<dbReference type="GO" id="GO:0034198">
    <property type="term" value="P:cellular response to amino acid starvation"/>
    <property type="evidence" value="ECO:0007669"/>
    <property type="project" value="TreeGrafter"/>
</dbReference>
<dbReference type="OrthoDB" id="39497at2759"/>
<accession>A0A8X6H4H4</accession>
<dbReference type="SMART" id="SM00049">
    <property type="entry name" value="DEP"/>
    <property type="match status" value="1"/>
</dbReference>
<name>A0A8X6H4H4_TRICU</name>
<dbReference type="InterPro" id="IPR048255">
    <property type="entry name" value="IML1_N"/>
</dbReference>
<sequence>MKTFKLLIHGKNFSEESLLISSKDYPFLSLNDIVEINSAEEDCSPLLLQVTSFNSELSQKGCISIDQSIASKFQLKQYMEVTVRVIENLKDVSLDSVELTFKDQYLARSEMWRLKNHLINTCLYPEKKIDYFGIRCQVLEMYILGEKVASGIVTADTKIVYRSASSMVYLFIQMSCEMWDFDINGDLYFEKAIDGFLPDLFSKWKKLHCNHDVTIVLFSRTFYDAQNIEEFPVNMRECLQKDYKGRFFEDFYRVAVQNERYEDWSPTIILLKKLFNQYQDTVLKHHEKAGVNIPKAINSTSSQGNFLEVLNMSLNVFEKHYMDRSFDRTGQLSVVITPGVGFFEVDRELTIITKQRIIDNGIGSDLVCLGEQPLHAVPLFKFYNKQLPQSTPSVADDYNMPHWINLSFYSTKSQNIYINFIPRIKLPTLYPEESKEKEKELSQSKRSRHASQPDPSFPVLFDYDEYDQQVFNVPVQSNSTRKTLSLQRQRKRKDTPPNSSNVPNFRSNRSTEEISRLTASEPAPIFQYSQSHASSAAIAIPRSSQHHSAVPSSFQNSLEGENIPSGYYSRENVESETMPPRQIVGSDPSNESTKYKQELTTKLKAVVNPFNPSQITIKLTSNRRRWTHVFPLGPTGIFMQQHHYQAIPQISAATLISVEKSYNNFDNTLQRSSLFSFDFDGTNEYKPSTLSQRELHSSSSNMSSVLGEVRSPNSGGRMSSSLQPSDNLSWLWGATGEQEWTPAITTGVDWKSLVIPACLPITTDYFPDRRSLQIDYVISDYLLLPEDIIVENTIPKYFQNDEDISRRSLTTPEVYKELICQRLQQGFQIIVLSKQHSSYPIAQVSSSPQYSSAIFKGPQNADQEEFLLSIGRIFHKLNLDGSRITVTQYRPRHPHREIKIHYCYRFHAPDSDTYGVSWVDFTSERLENYNWNYLDHYICLRGEGEFELKESLKYWRLRMLLLPAGQPETRKIIEGSEKCDLYNAFSEEDKSQQKDGILKFLDVMNKIKRISSKKPKIKFPSLLPPRRSSIGHASLVVSGASSLRDRVGSNRVHDRPRMRSNSARMGARPEPVLPTGRISPATEADGRIIIPKTENISMNSNESFDDFPTEIKKLSENASEMEIIQAMKNSQDGLNFVSKVGWSNYTFISSEAVAWLMLHVESVLVEQQAIKILQTFIEKDLICHVSRAKSHPFIYGFYLYYIGPPKDHKASKAKDSGEVSENEAVHLFEREWMEVEICPSFSEFPAIENYDFPSDEDIWSTPYLAKNKLEFKYCNIQIDPGTKSGRQEWGQLCYQNIYRPYETFEVVVEWMVATGNKAAELVQSWARKSNQYGLQLVPIPSDPFALPFSNDSDPLRGPIFIPLDLSCLMETSAQAFDEEGLLKLQENILCKFGFIPYRNPNTSAPPQYVHISGSMFIMLPVRPKENKKLNSNNLPLDLQQISSPHDEYITRHFSGVRNKRLSPLNAETDTKIGFLWSWNYMITKRWKNAGTVDENFMRKVMRDFRSFCLNRNSRLEEKLSNVFEILQLESLNGNKIFNKYFYFVILCTVLM</sequence>
<dbReference type="SUPFAM" id="SSF46785">
    <property type="entry name" value="Winged helix' DNA-binding domain"/>
    <property type="match status" value="1"/>
</dbReference>
<dbReference type="Gene3D" id="1.10.10.10">
    <property type="entry name" value="Winged helix-like DNA-binding domain superfamily/Winged helix DNA-binding domain"/>
    <property type="match status" value="1"/>
</dbReference>
<dbReference type="EMBL" id="BMAO01027466">
    <property type="protein sequence ID" value="GFR17131.1"/>
    <property type="molecule type" value="Genomic_DNA"/>
</dbReference>
<keyword evidence="4" id="KW-1185">Reference proteome</keyword>
<protein>
    <submittedName>
        <fullName evidence="3">GATOR complex protein DEPDC5</fullName>
    </submittedName>
</protein>
<dbReference type="GO" id="GO:0005765">
    <property type="term" value="C:lysosomal membrane"/>
    <property type="evidence" value="ECO:0007669"/>
    <property type="project" value="TreeGrafter"/>
</dbReference>
<dbReference type="Pfam" id="PF00610">
    <property type="entry name" value="DEP"/>
    <property type="match status" value="1"/>
</dbReference>
<dbReference type="Pfam" id="PF12257">
    <property type="entry name" value="IML1"/>
    <property type="match status" value="1"/>
</dbReference>
<feature type="domain" description="DEP" evidence="2">
    <location>
        <begin position="1146"/>
        <end position="1204"/>
    </location>
</feature>
<evidence type="ECO:0000313" key="3">
    <source>
        <dbReference type="EMBL" id="GFR17131.1"/>
    </source>
</evidence>
<feature type="compositionally biased region" description="Polar residues" evidence="1">
    <location>
        <begin position="496"/>
        <end position="508"/>
    </location>
</feature>
<dbReference type="GO" id="GO:0005096">
    <property type="term" value="F:GTPase activator activity"/>
    <property type="evidence" value="ECO:0007669"/>
    <property type="project" value="InterPro"/>
</dbReference>
<organism evidence="3 4">
    <name type="scientific">Trichonephila clavata</name>
    <name type="common">Joro spider</name>
    <name type="synonym">Nephila clavata</name>
    <dbReference type="NCBI Taxonomy" id="2740835"/>
    <lineage>
        <taxon>Eukaryota</taxon>
        <taxon>Metazoa</taxon>
        <taxon>Ecdysozoa</taxon>
        <taxon>Arthropoda</taxon>
        <taxon>Chelicerata</taxon>
        <taxon>Arachnida</taxon>
        <taxon>Araneae</taxon>
        <taxon>Araneomorphae</taxon>
        <taxon>Entelegynae</taxon>
        <taxon>Araneoidea</taxon>
        <taxon>Nephilidae</taxon>
        <taxon>Trichonephila</taxon>
    </lineage>
</organism>